<dbReference type="Proteomes" id="UP001279642">
    <property type="component" value="Unassembled WGS sequence"/>
</dbReference>
<proteinExistence type="predicted"/>
<keyword evidence="1" id="KW-0812">Transmembrane</keyword>
<reference evidence="2 3" key="1">
    <citation type="journal article" date="2016" name="Antonie Van Leeuwenhoek">
        <title>Dongia soli sp. nov., isolated from soil from Dokdo, Korea.</title>
        <authorList>
            <person name="Kim D.U."/>
            <person name="Lee H."/>
            <person name="Kim H."/>
            <person name="Kim S.G."/>
            <person name="Ka J.O."/>
        </authorList>
    </citation>
    <scope>NUCLEOTIDE SEQUENCE [LARGE SCALE GENOMIC DNA]</scope>
    <source>
        <strain evidence="2 3">D78</strain>
    </source>
</reference>
<gene>
    <name evidence="2" type="ORF">SMD27_12225</name>
</gene>
<sequence>MDPNKPANNHTLGEIVGGLATDVQDLVRGEIALARAEVDEKLHRLVGAFLWILGGFLVAFAGLVVLLEGGAAALALRLPVWAALLIVGVIVIVVGALVAGVGRGMLSRKSLAPARTAANLQQDTLMVKEHMR</sequence>
<keyword evidence="3" id="KW-1185">Reference proteome</keyword>
<accession>A0ABU5EBQ0</accession>
<evidence type="ECO:0000256" key="1">
    <source>
        <dbReference type="SAM" id="Phobius"/>
    </source>
</evidence>
<comment type="caution">
    <text evidence="2">The sequence shown here is derived from an EMBL/GenBank/DDBJ whole genome shotgun (WGS) entry which is preliminary data.</text>
</comment>
<name>A0ABU5EBQ0_9PROT</name>
<evidence type="ECO:0000313" key="3">
    <source>
        <dbReference type="Proteomes" id="UP001279642"/>
    </source>
</evidence>
<organism evidence="2 3">
    <name type="scientific">Dongia soli</name>
    <dbReference type="NCBI Taxonomy" id="600628"/>
    <lineage>
        <taxon>Bacteria</taxon>
        <taxon>Pseudomonadati</taxon>
        <taxon>Pseudomonadota</taxon>
        <taxon>Alphaproteobacteria</taxon>
        <taxon>Rhodospirillales</taxon>
        <taxon>Dongiaceae</taxon>
        <taxon>Dongia</taxon>
    </lineage>
</organism>
<dbReference type="RefSeq" id="WP_320508687.1">
    <property type="nucleotide sequence ID" value="NZ_JAXCLW010000003.1"/>
</dbReference>
<keyword evidence="1" id="KW-1133">Transmembrane helix</keyword>
<keyword evidence="1" id="KW-0472">Membrane</keyword>
<dbReference type="EMBL" id="JAXCLW010000003">
    <property type="protein sequence ID" value="MDY0883613.1"/>
    <property type="molecule type" value="Genomic_DNA"/>
</dbReference>
<dbReference type="Pfam" id="PF07332">
    <property type="entry name" value="Phage_holin_3_6"/>
    <property type="match status" value="1"/>
</dbReference>
<evidence type="ECO:0000313" key="2">
    <source>
        <dbReference type="EMBL" id="MDY0883613.1"/>
    </source>
</evidence>
<feature type="transmembrane region" description="Helical" evidence="1">
    <location>
        <begin position="45"/>
        <end position="67"/>
    </location>
</feature>
<dbReference type="InterPro" id="IPR009937">
    <property type="entry name" value="Phage_holin_3_6"/>
</dbReference>
<protein>
    <submittedName>
        <fullName evidence="2">Phage holin family protein</fullName>
    </submittedName>
</protein>
<feature type="transmembrane region" description="Helical" evidence="1">
    <location>
        <begin position="79"/>
        <end position="101"/>
    </location>
</feature>